<evidence type="ECO:0000256" key="7">
    <source>
        <dbReference type="SAM" id="Phobius"/>
    </source>
</evidence>
<dbReference type="PANTHER" id="PTHR43711">
    <property type="entry name" value="TWO-COMPONENT HISTIDINE KINASE"/>
    <property type="match status" value="1"/>
</dbReference>
<dbReference type="Proteomes" id="UP000253517">
    <property type="component" value="Unassembled WGS sequence"/>
</dbReference>
<dbReference type="PRINTS" id="PR00344">
    <property type="entry name" value="BCTRLSENSOR"/>
</dbReference>
<gene>
    <name evidence="9" type="ORF">DES35_102355</name>
</gene>
<dbReference type="SMART" id="SM00387">
    <property type="entry name" value="HATPase_c"/>
    <property type="match status" value="1"/>
</dbReference>
<dbReference type="InterPro" id="IPR003594">
    <property type="entry name" value="HATPase_dom"/>
</dbReference>
<dbReference type="PROSITE" id="PS50109">
    <property type="entry name" value="HIS_KIN"/>
    <property type="match status" value="1"/>
</dbReference>
<keyword evidence="4" id="KW-0808">Transferase</keyword>
<dbReference type="InterPro" id="IPR036097">
    <property type="entry name" value="HisK_dim/P_sf"/>
</dbReference>
<comment type="caution">
    <text evidence="9">The sequence shown here is derived from an EMBL/GenBank/DDBJ whole genome shotgun (WGS) entry which is preliminary data.</text>
</comment>
<dbReference type="SUPFAM" id="SSF55874">
    <property type="entry name" value="ATPase domain of HSP90 chaperone/DNA topoisomerase II/histidine kinase"/>
    <property type="match status" value="1"/>
</dbReference>
<keyword evidence="7" id="KW-0472">Membrane</keyword>
<evidence type="ECO:0000256" key="5">
    <source>
        <dbReference type="ARBA" id="ARBA00022777"/>
    </source>
</evidence>
<evidence type="ECO:0000313" key="9">
    <source>
        <dbReference type="EMBL" id="RCX03899.1"/>
    </source>
</evidence>
<feature type="domain" description="Histidine kinase" evidence="8">
    <location>
        <begin position="265"/>
        <end position="484"/>
    </location>
</feature>
<dbReference type="InterPro" id="IPR005467">
    <property type="entry name" value="His_kinase_dom"/>
</dbReference>
<reference evidence="9 10" key="1">
    <citation type="submission" date="2018-07" db="EMBL/GenBank/DDBJ databases">
        <title>Genomic Encyclopedia of Type Strains, Phase IV (KMG-IV): sequencing the most valuable type-strain genomes for metagenomic binning, comparative biology and taxonomic classification.</title>
        <authorList>
            <person name="Goeker M."/>
        </authorList>
    </citation>
    <scope>NUCLEOTIDE SEQUENCE [LARGE SCALE GENOMIC DNA]</scope>
    <source>
        <strain evidence="9 10">DSM 21410</strain>
    </source>
</reference>
<dbReference type="PANTHER" id="PTHR43711:SF26">
    <property type="entry name" value="SENSOR HISTIDINE KINASE RCSC"/>
    <property type="match status" value="1"/>
</dbReference>
<protein>
    <recommendedName>
        <fullName evidence="2">histidine kinase</fullName>
        <ecNumber evidence="2">2.7.13.3</ecNumber>
    </recommendedName>
</protein>
<feature type="transmembrane region" description="Helical" evidence="7">
    <location>
        <begin position="6"/>
        <end position="28"/>
    </location>
</feature>
<keyword evidence="10" id="KW-1185">Reference proteome</keyword>
<dbReference type="EC" id="2.7.13.3" evidence="2"/>
<dbReference type="GO" id="GO:0000155">
    <property type="term" value="F:phosphorelay sensor kinase activity"/>
    <property type="evidence" value="ECO:0007669"/>
    <property type="project" value="InterPro"/>
</dbReference>
<evidence type="ECO:0000256" key="4">
    <source>
        <dbReference type="ARBA" id="ARBA00022679"/>
    </source>
</evidence>
<proteinExistence type="predicted"/>
<feature type="transmembrane region" description="Helical" evidence="7">
    <location>
        <begin position="226"/>
        <end position="246"/>
    </location>
</feature>
<organism evidence="9 10">
    <name type="scientific">Schleiferia thermophila</name>
    <dbReference type="NCBI Taxonomy" id="884107"/>
    <lineage>
        <taxon>Bacteria</taxon>
        <taxon>Pseudomonadati</taxon>
        <taxon>Bacteroidota</taxon>
        <taxon>Flavobacteriia</taxon>
        <taxon>Flavobacteriales</taxon>
        <taxon>Schleiferiaceae</taxon>
        <taxon>Schleiferia</taxon>
    </lineage>
</organism>
<evidence type="ECO:0000256" key="2">
    <source>
        <dbReference type="ARBA" id="ARBA00012438"/>
    </source>
</evidence>
<dbReference type="InterPro" id="IPR003661">
    <property type="entry name" value="HisK_dim/P_dom"/>
</dbReference>
<keyword evidence="7" id="KW-0812">Transmembrane</keyword>
<evidence type="ECO:0000313" key="10">
    <source>
        <dbReference type="Proteomes" id="UP000253517"/>
    </source>
</evidence>
<dbReference type="Gene3D" id="3.30.565.10">
    <property type="entry name" value="Histidine kinase-like ATPase, C-terminal domain"/>
    <property type="match status" value="1"/>
</dbReference>
<dbReference type="SUPFAM" id="SSF47384">
    <property type="entry name" value="Homodimeric domain of signal transducing histidine kinase"/>
    <property type="match status" value="1"/>
</dbReference>
<keyword evidence="7" id="KW-1133">Transmembrane helix</keyword>
<evidence type="ECO:0000256" key="6">
    <source>
        <dbReference type="ARBA" id="ARBA00023012"/>
    </source>
</evidence>
<dbReference type="InterPro" id="IPR004358">
    <property type="entry name" value="Sig_transdc_His_kin-like_C"/>
</dbReference>
<evidence type="ECO:0000259" key="8">
    <source>
        <dbReference type="PROSITE" id="PS50109"/>
    </source>
</evidence>
<keyword evidence="6" id="KW-0902">Two-component regulatory system</keyword>
<name>A0A369A3T9_9FLAO</name>
<dbReference type="CDD" id="cd00082">
    <property type="entry name" value="HisKA"/>
    <property type="match status" value="1"/>
</dbReference>
<evidence type="ECO:0000256" key="1">
    <source>
        <dbReference type="ARBA" id="ARBA00000085"/>
    </source>
</evidence>
<dbReference type="EMBL" id="QPJS01000002">
    <property type="protein sequence ID" value="RCX03899.1"/>
    <property type="molecule type" value="Genomic_DNA"/>
</dbReference>
<sequence length="484" mass="56080">MKIKHIKYVILINAIALVGIILIQFFWIKAALKLSENNLDRDVNEALNKVADKVENSEKFRKIIRGLNLMKNGDEDEYAESINEVFENLPGTFHSEPGNTDKGDLAIYLNKSLKKFYQRRSQIADSIVKELMVTDFFTYKTVEDKLEGINIDSLLRSELSFKGINTPVEFGVFEKLQLTKIHSPGFDPNLVQYKTMLLRHDVMSPPVWLYVYLPKRNQLLFKNIQWLTLLNFLFIVIVIISSFITIQQMLTQKEISRIKTDFINNMTHEFKTPISTIFLATKNLTNPKILVDQERMKKYVNIIKEENQRMNQQVEMVLRLALLDKKQLQLRLESFDMLEIVNEAINHMKFRIENRSGRIEVLNNATNTRVFGDKEHIKNVIINLLDNAIKYSFEELEIQVILNSPAPNELHISIKDKGIGMTKNVVEKIFDRFYRQSTGDVHDVKGHGLGLSYVMEILRLHGAKIDVDSAPNKGSTFTIKFKNQ</sequence>
<dbReference type="Pfam" id="PF02518">
    <property type="entry name" value="HATPase_c"/>
    <property type="match status" value="1"/>
</dbReference>
<keyword evidence="5 9" id="KW-0418">Kinase</keyword>
<evidence type="ECO:0000256" key="3">
    <source>
        <dbReference type="ARBA" id="ARBA00022553"/>
    </source>
</evidence>
<dbReference type="FunFam" id="3.30.565.10:FF:000006">
    <property type="entry name" value="Sensor histidine kinase WalK"/>
    <property type="match status" value="1"/>
</dbReference>
<dbReference type="SMART" id="SM00388">
    <property type="entry name" value="HisKA"/>
    <property type="match status" value="1"/>
</dbReference>
<dbReference type="InterPro" id="IPR036890">
    <property type="entry name" value="HATPase_C_sf"/>
</dbReference>
<dbReference type="AlphaFoldDB" id="A0A369A3T9"/>
<dbReference type="RefSeq" id="WP_114366186.1">
    <property type="nucleotide sequence ID" value="NZ_BHZF01000002.1"/>
</dbReference>
<dbReference type="Gene3D" id="1.10.287.130">
    <property type="match status" value="1"/>
</dbReference>
<dbReference type="InterPro" id="IPR050736">
    <property type="entry name" value="Sensor_HK_Regulatory"/>
</dbReference>
<accession>A0A369A3T9</accession>
<keyword evidence="3" id="KW-0597">Phosphoprotein</keyword>
<comment type="catalytic activity">
    <reaction evidence="1">
        <text>ATP + protein L-histidine = ADP + protein N-phospho-L-histidine.</text>
        <dbReference type="EC" id="2.7.13.3"/>
    </reaction>
</comment>
<dbReference type="Pfam" id="PF00512">
    <property type="entry name" value="HisKA"/>
    <property type="match status" value="1"/>
</dbReference>